<evidence type="ECO:0000256" key="1">
    <source>
        <dbReference type="ARBA" id="ARBA00004141"/>
    </source>
</evidence>
<protein>
    <recommendedName>
        <fullName evidence="6">EamA domain-containing protein</fullName>
    </recommendedName>
</protein>
<evidence type="ECO:0000313" key="8">
    <source>
        <dbReference type="Proteomes" id="UP000001593"/>
    </source>
</evidence>
<reference evidence="7 8" key="1">
    <citation type="journal article" date="2007" name="Science">
        <title>Sea anemone genome reveals ancestral eumetazoan gene repertoire and genomic organization.</title>
        <authorList>
            <person name="Putnam N.H."/>
            <person name="Srivastava M."/>
            <person name="Hellsten U."/>
            <person name="Dirks B."/>
            <person name="Chapman J."/>
            <person name="Salamov A."/>
            <person name="Terry A."/>
            <person name="Shapiro H."/>
            <person name="Lindquist E."/>
            <person name="Kapitonov V.V."/>
            <person name="Jurka J."/>
            <person name="Genikhovich G."/>
            <person name="Grigoriev I.V."/>
            <person name="Lucas S.M."/>
            <person name="Steele R.E."/>
            <person name="Finnerty J.R."/>
            <person name="Technau U."/>
            <person name="Martindale M.Q."/>
            <person name="Rokhsar D.S."/>
        </authorList>
    </citation>
    <scope>NUCLEOTIDE SEQUENCE [LARGE SCALE GENOMIC DNA]</scope>
    <source>
        <strain evidence="8">CH2 X CH6</strain>
    </source>
</reference>
<feature type="domain" description="EamA" evidence="6">
    <location>
        <begin position="146"/>
        <end position="255"/>
    </location>
</feature>
<feature type="transmembrane region" description="Helical" evidence="5">
    <location>
        <begin position="151"/>
        <end position="170"/>
    </location>
</feature>
<dbReference type="AlphaFoldDB" id="A7SUI6"/>
<dbReference type="EMBL" id="DS469813">
    <property type="protein sequence ID" value="EDO32641.1"/>
    <property type="molecule type" value="Genomic_DNA"/>
</dbReference>
<feature type="domain" description="EamA" evidence="6">
    <location>
        <begin position="8"/>
        <end position="117"/>
    </location>
</feature>
<dbReference type="InterPro" id="IPR037185">
    <property type="entry name" value="EmrE-like"/>
</dbReference>
<keyword evidence="3 5" id="KW-1133">Transmembrane helix</keyword>
<dbReference type="Proteomes" id="UP000001593">
    <property type="component" value="Unassembled WGS sequence"/>
</dbReference>
<accession>A7SUI6</accession>
<dbReference type="PANTHER" id="PTHR31218">
    <property type="entry name" value="WAT1-RELATED PROTEIN"/>
    <property type="match status" value="1"/>
</dbReference>
<gene>
    <name evidence="7" type="ORF">NEMVEDRAFT_v1g217702</name>
</gene>
<keyword evidence="2 5" id="KW-0812">Transmembrane</keyword>
<evidence type="ECO:0000256" key="3">
    <source>
        <dbReference type="ARBA" id="ARBA00022989"/>
    </source>
</evidence>
<sequence>MASYYKVLLALVIVQLGYGGYGVIVAKFAKSQNVNPVLFALTRLGGAFPVLLLTSVIFEQGLQIPKPKEAGLFLLLGLTGSSLSILFCVLGIRFTNAKVATIFQSAMPVWTALLAILTRIEPRPEFTRMEGKNYLNNEESPWKNKPIGVTAWSYLVGATTMAMAAMYCLSRPGNLTYVVGEQVYSVLYAIFIASFLCDMLITWCNMHISSSVVTATWPLQVLVSAVLSYIVLDELMNTVQIVGGALIMFGLISVVWSNYRTEQEKKENALFARGISSLEGREEVFLPLEETGDISNKAK</sequence>
<dbReference type="GO" id="GO:0016020">
    <property type="term" value="C:membrane"/>
    <property type="evidence" value="ECO:0007669"/>
    <property type="project" value="UniProtKB-SubCell"/>
</dbReference>
<feature type="transmembrane region" description="Helical" evidence="5">
    <location>
        <begin position="213"/>
        <end position="232"/>
    </location>
</feature>
<dbReference type="InterPro" id="IPR000620">
    <property type="entry name" value="EamA_dom"/>
</dbReference>
<dbReference type="SUPFAM" id="SSF103481">
    <property type="entry name" value="Multidrug resistance efflux transporter EmrE"/>
    <property type="match status" value="2"/>
</dbReference>
<dbReference type="GO" id="GO:0022857">
    <property type="term" value="F:transmembrane transporter activity"/>
    <property type="evidence" value="ECO:0007669"/>
    <property type="project" value="InterPro"/>
</dbReference>
<dbReference type="eggNOG" id="ENOG502S3V6">
    <property type="taxonomic scope" value="Eukaryota"/>
</dbReference>
<evidence type="ECO:0000256" key="2">
    <source>
        <dbReference type="ARBA" id="ARBA00022692"/>
    </source>
</evidence>
<dbReference type="HOGENOM" id="CLU_081095_0_0_1"/>
<dbReference type="InterPro" id="IPR030184">
    <property type="entry name" value="WAT1-related"/>
</dbReference>
<feature type="transmembrane region" description="Helical" evidence="5">
    <location>
        <begin position="182"/>
        <end position="201"/>
    </location>
</feature>
<feature type="transmembrane region" description="Helical" evidence="5">
    <location>
        <begin position="100"/>
        <end position="120"/>
    </location>
</feature>
<keyword evidence="4 5" id="KW-0472">Membrane</keyword>
<evidence type="ECO:0000259" key="6">
    <source>
        <dbReference type="Pfam" id="PF00892"/>
    </source>
</evidence>
<evidence type="ECO:0000256" key="5">
    <source>
        <dbReference type="SAM" id="Phobius"/>
    </source>
</evidence>
<organism evidence="7 8">
    <name type="scientific">Nematostella vectensis</name>
    <name type="common">Starlet sea anemone</name>
    <dbReference type="NCBI Taxonomy" id="45351"/>
    <lineage>
        <taxon>Eukaryota</taxon>
        <taxon>Metazoa</taxon>
        <taxon>Cnidaria</taxon>
        <taxon>Anthozoa</taxon>
        <taxon>Hexacorallia</taxon>
        <taxon>Actiniaria</taxon>
        <taxon>Edwardsiidae</taxon>
        <taxon>Nematostella</taxon>
    </lineage>
</organism>
<proteinExistence type="predicted"/>
<feature type="transmembrane region" description="Helical" evidence="5">
    <location>
        <begin position="38"/>
        <end position="58"/>
    </location>
</feature>
<dbReference type="Gene3D" id="1.10.3730.20">
    <property type="match status" value="1"/>
</dbReference>
<dbReference type="PhylomeDB" id="A7SUI6"/>
<evidence type="ECO:0000313" key="7">
    <source>
        <dbReference type="EMBL" id="EDO32641.1"/>
    </source>
</evidence>
<name>A7SUI6_NEMVE</name>
<feature type="transmembrane region" description="Helical" evidence="5">
    <location>
        <begin position="70"/>
        <end position="94"/>
    </location>
</feature>
<feature type="transmembrane region" description="Helical" evidence="5">
    <location>
        <begin position="238"/>
        <end position="256"/>
    </location>
</feature>
<keyword evidence="8" id="KW-1185">Reference proteome</keyword>
<dbReference type="Pfam" id="PF00892">
    <property type="entry name" value="EamA"/>
    <property type="match status" value="2"/>
</dbReference>
<evidence type="ECO:0000256" key="4">
    <source>
        <dbReference type="ARBA" id="ARBA00023136"/>
    </source>
</evidence>
<comment type="subcellular location">
    <subcellularLocation>
        <location evidence="1">Membrane</location>
        <topology evidence="1">Multi-pass membrane protein</topology>
    </subcellularLocation>
</comment>
<dbReference type="InParanoid" id="A7SUI6"/>